<dbReference type="EMBL" id="JACCJC010000045">
    <property type="protein sequence ID" value="KAF6232731.1"/>
    <property type="molecule type" value="Genomic_DNA"/>
</dbReference>
<gene>
    <name evidence="2" type="ORF">HO173_008945</name>
</gene>
<accession>A0A8H6L241</accession>
<protein>
    <submittedName>
        <fullName evidence="2">Uncharacterized protein</fullName>
    </submittedName>
</protein>
<name>A0A8H6L241_9LECA</name>
<dbReference type="GeneID" id="59290599"/>
<dbReference type="RefSeq" id="XP_037162157.1">
    <property type="nucleotide sequence ID" value="XM_037310841.1"/>
</dbReference>
<evidence type="ECO:0000313" key="3">
    <source>
        <dbReference type="Proteomes" id="UP000578531"/>
    </source>
</evidence>
<keyword evidence="3" id="KW-1185">Reference proteome</keyword>
<dbReference type="Proteomes" id="UP000578531">
    <property type="component" value="Unassembled WGS sequence"/>
</dbReference>
<evidence type="ECO:0000256" key="1">
    <source>
        <dbReference type="SAM" id="MobiDB-lite"/>
    </source>
</evidence>
<feature type="compositionally biased region" description="Polar residues" evidence="1">
    <location>
        <begin position="8"/>
        <end position="21"/>
    </location>
</feature>
<sequence>MAFDENASLGTETGESISQKPPVTKANLCGLEGVERLVVPSDKSTRSFIPFGVDGTLVIISPYGEVLRMSKYIADDNPRVICLSSPGISMDRRYLNGLGARMQRRAQIRKSGLSIRLMADSKVEDPIKTPLEWINGRWPCIHYEIDGVLVSVLFTVNEGVLSQQFSIENCR</sequence>
<reference evidence="2 3" key="1">
    <citation type="journal article" date="2020" name="Genomics">
        <title>Complete, high-quality genomes from long-read metagenomic sequencing of two wolf lichen thalli reveals enigmatic genome architecture.</title>
        <authorList>
            <person name="McKenzie S.K."/>
            <person name="Walston R.F."/>
            <person name="Allen J.L."/>
        </authorList>
    </citation>
    <scope>NUCLEOTIDE SEQUENCE [LARGE SCALE GENOMIC DNA]</scope>
    <source>
        <strain evidence="2">WasteWater2</strain>
    </source>
</reference>
<feature type="region of interest" description="Disordered" evidence="1">
    <location>
        <begin position="1"/>
        <end position="22"/>
    </location>
</feature>
<evidence type="ECO:0000313" key="2">
    <source>
        <dbReference type="EMBL" id="KAF6232731.1"/>
    </source>
</evidence>
<dbReference type="AlphaFoldDB" id="A0A8H6L241"/>
<comment type="caution">
    <text evidence="2">The sequence shown here is derived from an EMBL/GenBank/DDBJ whole genome shotgun (WGS) entry which is preliminary data.</text>
</comment>
<proteinExistence type="predicted"/>
<organism evidence="2 3">
    <name type="scientific">Letharia columbiana</name>
    <dbReference type="NCBI Taxonomy" id="112416"/>
    <lineage>
        <taxon>Eukaryota</taxon>
        <taxon>Fungi</taxon>
        <taxon>Dikarya</taxon>
        <taxon>Ascomycota</taxon>
        <taxon>Pezizomycotina</taxon>
        <taxon>Lecanoromycetes</taxon>
        <taxon>OSLEUM clade</taxon>
        <taxon>Lecanoromycetidae</taxon>
        <taxon>Lecanorales</taxon>
        <taxon>Lecanorineae</taxon>
        <taxon>Parmeliaceae</taxon>
        <taxon>Letharia</taxon>
    </lineage>
</organism>